<sequence length="986" mass="107162">MPVASASSAHETALRRFRNPDPWHAPAAYWFWHRLPDEDTIRAQVRQMHDAGIRSFQVQARLSYPIEGYLDDDYLAACRTAVETAAGLGMIVGVYDDYNWQTGHAAGRAVTGHDELRERHLFWVRIPAGASEGSLSGIRSATENLGPAAMDWHYEGGVVAWADWRVEYALVVEAAEAAQGAEAVEPAGAVGTAEAVEATGTVNSAEGEQGVAAERPELVDRVDGAADRCRVRLVEPVPDDAEAIVFVSARCATSRLVNPVDPVAVDRFIEAGYQPFADALGDFFGSTVAYMFFDQPHAVYYDWAERTGDLRSAMPFHESLAVSIRERWGGRTPQVLAAVLDGDDPERLSLRAQFYEHFSGYAMETFLGRLRGWSHAHGLRQSGHEVLGHVGGWALDTAFANWDLRVNFGLDHFGVDGYRDLTAVDAQDALVQLSPVFGDSVARHHGRGGTMVEQYFVTPPDGGTPWSGHWGLSLQELRTTAINHHLQGMRQMIFHGFYQTHGHGDDHESLRNPRFDFPPGINFEPWFADHHPRFALESARLSEFLEPVSPQCDVAVLYPLRTVWTAGQLGEQATALGEWARALTESRVGFHLVDERDLDAATVAEGAMWIGDRRYRALVLPAVTTLRSAASMRRLRRLTESGVRVLGSGATPAVYQEGPQTAAEDWADLAPAVEMFHAVPGEAVLRGLAAQRARTEPTLRVPTGSAVRWRGGPDAADGFRFACFTETEGTVELLLPDGPWHIEEWDAADGTVRTLEAAESPVTVLRLERNALRLLRVRGDAEPASGRAGTTGDSEAETRPGTGATAGPGTDAAARPGTPEWSAPEPLESGWLLEVAEDAYEEAGTRRDIAVTCGWERQGLPAFAGTADYVRRIELDTPVPLELTLPAVAGAVAVSVNGMRVAERAWAPYRVTIPADALRPGGNELRVRVAPSAANRYYAGTGLRAEPEPCGLLAPPLLRHALRIPNPGASPDGFGSGPRSSSITER</sequence>
<dbReference type="PANTHER" id="PTHR36848:SF2">
    <property type="entry name" value="SECRETED PROTEIN"/>
    <property type="match status" value="1"/>
</dbReference>
<name>A0A6G4ABA0_9ACTN</name>
<organism evidence="2 3">
    <name type="scientific">Streptomyces rhizosphaericus</name>
    <dbReference type="NCBI Taxonomy" id="114699"/>
    <lineage>
        <taxon>Bacteria</taxon>
        <taxon>Bacillati</taxon>
        <taxon>Actinomycetota</taxon>
        <taxon>Actinomycetes</taxon>
        <taxon>Kitasatosporales</taxon>
        <taxon>Streptomycetaceae</taxon>
        <taxon>Streptomyces</taxon>
        <taxon>Streptomyces violaceusniger group</taxon>
    </lineage>
</organism>
<feature type="region of interest" description="Disordered" evidence="1">
    <location>
        <begin position="782"/>
        <end position="825"/>
    </location>
</feature>
<dbReference type="SUPFAM" id="SSF49785">
    <property type="entry name" value="Galactose-binding domain-like"/>
    <property type="match status" value="1"/>
</dbReference>
<dbReference type="InterPro" id="IPR053161">
    <property type="entry name" value="Ulvan_degrading_GH"/>
</dbReference>
<feature type="region of interest" description="Disordered" evidence="1">
    <location>
        <begin position="964"/>
        <end position="986"/>
    </location>
</feature>
<dbReference type="PANTHER" id="PTHR36848">
    <property type="entry name" value="DNA-BINDING PROTEIN (PUTATIVE SECRETED PROTEIN)-RELATED"/>
    <property type="match status" value="1"/>
</dbReference>
<evidence type="ECO:0000313" key="3">
    <source>
        <dbReference type="Proteomes" id="UP000476310"/>
    </source>
</evidence>
<dbReference type="EMBL" id="JAAIKT010000008">
    <property type="protein sequence ID" value="NEW70633.1"/>
    <property type="molecule type" value="Genomic_DNA"/>
</dbReference>
<protein>
    <recommendedName>
        <fullName evidence="4">Glycoside hydrolase</fullName>
    </recommendedName>
</protein>
<evidence type="ECO:0000256" key="1">
    <source>
        <dbReference type="SAM" id="MobiDB-lite"/>
    </source>
</evidence>
<gene>
    <name evidence="2" type="ORF">G4H13_09450</name>
</gene>
<dbReference type="Proteomes" id="UP000476310">
    <property type="component" value="Unassembled WGS sequence"/>
</dbReference>
<reference evidence="2" key="1">
    <citation type="submission" date="2020-02" db="EMBL/GenBank/DDBJ databases">
        <title>A new Streptomyces sp. for controlling soil-borne diseases.</title>
        <authorList>
            <person name="Li X."/>
            <person name="Tian Y."/>
            <person name="Gao K."/>
        </authorList>
    </citation>
    <scope>NUCLEOTIDE SEQUENCE [LARGE SCALE GENOMIC DNA]</scope>
    <source>
        <strain evidence="2">0250</strain>
    </source>
</reference>
<feature type="compositionally biased region" description="Low complexity" evidence="1">
    <location>
        <begin position="799"/>
        <end position="819"/>
    </location>
</feature>
<evidence type="ECO:0008006" key="4">
    <source>
        <dbReference type="Google" id="ProtNLM"/>
    </source>
</evidence>
<accession>A0A6G4ABA0</accession>
<proteinExistence type="predicted"/>
<comment type="caution">
    <text evidence="2">The sequence shown here is derived from an EMBL/GenBank/DDBJ whole genome shotgun (WGS) entry which is preliminary data.</text>
</comment>
<dbReference type="InterPro" id="IPR008979">
    <property type="entry name" value="Galactose-bd-like_sf"/>
</dbReference>
<dbReference type="AlphaFoldDB" id="A0A6G4ABA0"/>
<keyword evidence="3" id="KW-1185">Reference proteome</keyword>
<evidence type="ECO:0000313" key="2">
    <source>
        <dbReference type="EMBL" id="NEW70633.1"/>
    </source>
</evidence>
<dbReference type="Gene3D" id="2.60.120.260">
    <property type="entry name" value="Galactose-binding domain-like"/>
    <property type="match status" value="1"/>
</dbReference>